<dbReference type="EMBL" id="JARAOO010000014">
    <property type="protein sequence ID" value="KAJ7943669.1"/>
    <property type="molecule type" value="Genomic_DNA"/>
</dbReference>
<accession>A0AAD7KQ84</accession>
<evidence type="ECO:0000256" key="1">
    <source>
        <dbReference type="SAM" id="Phobius"/>
    </source>
</evidence>
<gene>
    <name evidence="2" type="ORF">O6P43_033185</name>
</gene>
<feature type="transmembrane region" description="Helical" evidence="1">
    <location>
        <begin position="77"/>
        <end position="97"/>
    </location>
</feature>
<feature type="transmembrane region" description="Helical" evidence="1">
    <location>
        <begin position="204"/>
        <end position="229"/>
    </location>
</feature>
<reference evidence="2" key="1">
    <citation type="journal article" date="2023" name="Science">
        <title>Elucidation of the pathway for biosynthesis of saponin adjuvants from the soapbark tree.</title>
        <authorList>
            <person name="Reed J."/>
            <person name="Orme A."/>
            <person name="El-Demerdash A."/>
            <person name="Owen C."/>
            <person name="Martin L.B.B."/>
            <person name="Misra R.C."/>
            <person name="Kikuchi S."/>
            <person name="Rejzek M."/>
            <person name="Martin A.C."/>
            <person name="Harkess A."/>
            <person name="Leebens-Mack J."/>
            <person name="Louveau T."/>
            <person name="Stephenson M.J."/>
            <person name="Osbourn A."/>
        </authorList>
    </citation>
    <scope>NUCLEOTIDE SEQUENCE</scope>
    <source>
        <strain evidence="2">S10</strain>
    </source>
</reference>
<dbReference type="GO" id="GO:0016020">
    <property type="term" value="C:membrane"/>
    <property type="evidence" value="ECO:0007669"/>
    <property type="project" value="TreeGrafter"/>
</dbReference>
<dbReference type="PANTHER" id="PTHR12242:SF10">
    <property type="entry name" value="TRANSMEMBRANE PROTEIN"/>
    <property type="match status" value="1"/>
</dbReference>
<keyword evidence="3" id="KW-1185">Reference proteome</keyword>
<dbReference type="PANTHER" id="PTHR12242">
    <property type="entry name" value="OS02G0130600 PROTEIN-RELATED"/>
    <property type="match status" value="1"/>
</dbReference>
<feature type="transmembrane region" description="Helical" evidence="1">
    <location>
        <begin position="12"/>
        <end position="35"/>
    </location>
</feature>
<organism evidence="2 3">
    <name type="scientific">Quillaja saponaria</name>
    <name type="common">Soap bark tree</name>
    <dbReference type="NCBI Taxonomy" id="32244"/>
    <lineage>
        <taxon>Eukaryota</taxon>
        <taxon>Viridiplantae</taxon>
        <taxon>Streptophyta</taxon>
        <taxon>Embryophyta</taxon>
        <taxon>Tracheophyta</taxon>
        <taxon>Spermatophyta</taxon>
        <taxon>Magnoliopsida</taxon>
        <taxon>eudicotyledons</taxon>
        <taxon>Gunneridae</taxon>
        <taxon>Pentapetalae</taxon>
        <taxon>rosids</taxon>
        <taxon>fabids</taxon>
        <taxon>Fabales</taxon>
        <taxon>Quillajaceae</taxon>
        <taxon>Quillaja</taxon>
    </lineage>
</organism>
<proteinExistence type="predicted"/>
<keyword evidence="1" id="KW-0472">Membrane</keyword>
<name>A0AAD7KQ84_QUISA</name>
<sequence>MTAGTNTLSYWLNWRFFLCGLWILITMALASLIIWKYEGVEKSKDERGENQQEAVGSLYEDEAWNTCLKGINPAWLLAYRIIAFAVLSALLIANVVVDGVGIFYNYTQWTFALVTVYFGLGSSFSIYGCCIYQPRFGGNVADRAYLDAERDTYVALTLGETAYLDAERGTYVAATLGETTDRLSKRLDSHGEAHACKTAGAWGYFFQIIFQTCAGAVMLTDCVFWLILYPFEMAQDYDLDFLNTSMHSVNAVLLVGDILLNSLRFPMFRIAYFAVVDGHICCIPVDLPCLCFNVVALRFSGLVIPICTLMVLRSGFDAYSMLRYLCINY</sequence>
<comment type="caution">
    <text evidence="2">The sequence shown here is derived from an EMBL/GenBank/DDBJ whole genome shotgun (WGS) entry which is preliminary data.</text>
</comment>
<evidence type="ECO:0000313" key="2">
    <source>
        <dbReference type="EMBL" id="KAJ7943669.1"/>
    </source>
</evidence>
<keyword evidence="1" id="KW-1133">Transmembrane helix</keyword>
<dbReference type="KEGG" id="qsa:O6P43_033185"/>
<dbReference type="Proteomes" id="UP001163823">
    <property type="component" value="Chromosome 14"/>
</dbReference>
<evidence type="ECO:0000313" key="3">
    <source>
        <dbReference type="Proteomes" id="UP001163823"/>
    </source>
</evidence>
<protein>
    <submittedName>
        <fullName evidence="2">Transmembrane protein</fullName>
    </submittedName>
</protein>
<feature type="transmembrane region" description="Helical" evidence="1">
    <location>
        <begin position="302"/>
        <end position="322"/>
    </location>
</feature>
<dbReference type="AlphaFoldDB" id="A0AAD7KQ84"/>
<feature type="transmembrane region" description="Helical" evidence="1">
    <location>
        <begin position="109"/>
        <end position="132"/>
    </location>
</feature>
<keyword evidence="1 2" id="KW-0812">Transmembrane</keyword>
<feature type="transmembrane region" description="Helical" evidence="1">
    <location>
        <begin position="241"/>
        <end position="260"/>
    </location>
</feature>